<dbReference type="AlphaFoldDB" id="A0A8S9SW70"/>
<feature type="transmembrane region" description="Helical" evidence="1">
    <location>
        <begin position="6"/>
        <end position="23"/>
    </location>
</feature>
<feature type="transmembrane region" description="Helical" evidence="1">
    <location>
        <begin position="44"/>
        <end position="63"/>
    </location>
</feature>
<gene>
    <name evidence="2" type="ORF">F2Q69_00035115</name>
</gene>
<keyword evidence="1" id="KW-0472">Membrane</keyword>
<protein>
    <submittedName>
        <fullName evidence="2">Uncharacterized protein</fullName>
    </submittedName>
</protein>
<dbReference type="EMBL" id="QGKX02000004">
    <property type="protein sequence ID" value="KAF3604693.1"/>
    <property type="molecule type" value="Genomic_DNA"/>
</dbReference>
<proteinExistence type="predicted"/>
<sequence>MLKNCYSFVCLVLEMFAGLKVFRCLQGFSLNPALEKRLGYLRMFAAKIAVPFLMLSVPVLQGFSLNPVLEKCLGYLRMFAAEIVVPFLMLSSSIYD</sequence>
<comment type="caution">
    <text evidence="2">The sequence shown here is derived from an EMBL/GenBank/DDBJ whole genome shotgun (WGS) entry which is preliminary data.</text>
</comment>
<reference evidence="2" key="1">
    <citation type="submission" date="2019-12" db="EMBL/GenBank/DDBJ databases">
        <title>Genome sequencing and annotation of Brassica cretica.</title>
        <authorList>
            <person name="Studholme D.J."/>
            <person name="Sarris P."/>
        </authorList>
    </citation>
    <scope>NUCLEOTIDE SEQUENCE</scope>
    <source>
        <strain evidence="2">PFS-109/04</strain>
        <tissue evidence="2">Leaf</tissue>
    </source>
</reference>
<dbReference type="Proteomes" id="UP000712600">
    <property type="component" value="Unassembled WGS sequence"/>
</dbReference>
<keyword evidence="1" id="KW-0812">Transmembrane</keyword>
<feature type="transmembrane region" description="Helical" evidence="1">
    <location>
        <begin position="75"/>
        <end position="95"/>
    </location>
</feature>
<evidence type="ECO:0000256" key="1">
    <source>
        <dbReference type="SAM" id="Phobius"/>
    </source>
</evidence>
<accession>A0A8S9SW70</accession>
<name>A0A8S9SW70_BRACR</name>
<evidence type="ECO:0000313" key="2">
    <source>
        <dbReference type="EMBL" id="KAF3604693.1"/>
    </source>
</evidence>
<evidence type="ECO:0000313" key="3">
    <source>
        <dbReference type="Proteomes" id="UP000712600"/>
    </source>
</evidence>
<organism evidence="2 3">
    <name type="scientific">Brassica cretica</name>
    <name type="common">Mustard</name>
    <dbReference type="NCBI Taxonomy" id="69181"/>
    <lineage>
        <taxon>Eukaryota</taxon>
        <taxon>Viridiplantae</taxon>
        <taxon>Streptophyta</taxon>
        <taxon>Embryophyta</taxon>
        <taxon>Tracheophyta</taxon>
        <taxon>Spermatophyta</taxon>
        <taxon>Magnoliopsida</taxon>
        <taxon>eudicotyledons</taxon>
        <taxon>Gunneridae</taxon>
        <taxon>Pentapetalae</taxon>
        <taxon>rosids</taxon>
        <taxon>malvids</taxon>
        <taxon>Brassicales</taxon>
        <taxon>Brassicaceae</taxon>
        <taxon>Brassiceae</taxon>
        <taxon>Brassica</taxon>
    </lineage>
</organism>
<keyword evidence="1" id="KW-1133">Transmembrane helix</keyword>